<dbReference type="InterPro" id="IPR050260">
    <property type="entry name" value="FAD-bd_OxRdtase"/>
</dbReference>
<feature type="domain" description="FAD/NAD(P)-binding" evidence="7">
    <location>
        <begin position="13"/>
        <end position="171"/>
    </location>
</feature>
<dbReference type="STRING" id="7574.A0A2R2MTT3"/>
<evidence type="ECO:0000259" key="8">
    <source>
        <dbReference type="Pfam" id="PF18267"/>
    </source>
</evidence>
<dbReference type="AlphaFoldDB" id="A0A2R2MTT3"/>
<dbReference type="PANTHER" id="PTHR43429">
    <property type="entry name" value="PYRIDINE NUCLEOTIDE-DISULFIDE OXIDOREDUCTASE DOMAIN-CONTAINING"/>
    <property type="match status" value="1"/>
</dbReference>
<dbReference type="SUPFAM" id="SSF51905">
    <property type="entry name" value="FAD/NAD(P)-binding domain"/>
    <property type="match status" value="2"/>
</dbReference>
<comment type="similarity">
    <text evidence="2">Belongs to the class-I pyridine nucleotide-disulfide oxidoreductase family. PYROXD1 subfamily.</text>
</comment>
<keyword evidence="5" id="KW-0274">FAD</keyword>
<comment type="cofactor">
    <cofactor evidence="1">
        <name>FAD</name>
        <dbReference type="ChEBI" id="CHEBI:57692"/>
    </cofactor>
</comment>
<evidence type="ECO:0000256" key="5">
    <source>
        <dbReference type="ARBA" id="ARBA00022827"/>
    </source>
</evidence>
<evidence type="ECO:0000313" key="10">
    <source>
        <dbReference type="RefSeq" id="XP_023933690.1"/>
    </source>
</evidence>
<keyword evidence="9" id="KW-1185">Reference proteome</keyword>
<accession>A0A2R2MTT3</accession>
<dbReference type="OrthoDB" id="202203at2759"/>
<dbReference type="RefSeq" id="XP_023933690.1">
    <property type="nucleotide sequence ID" value="XM_024077922.1"/>
</dbReference>
<dbReference type="GeneID" id="106178800"/>
<dbReference type="PRINTS" id="PR00368">
    <property type="entry name" value="FADPNR"/>
</dbReference>
<dbReference type="Proteomes" id="UP000085678">
    <property type="component" value="Unplaced"/>
</dbReference>
<evidence type="ECO:0000259" key="7">
    <source>
        <dbReference type="Pfam" id="PF07992"/>
    </source>
</evidence>
<dbReference type="InterPro" id="IPR016156">
    <property type="entry name" value="FAD/NAD-linked_Rdtase_dimer_sf"/>
</dbReference>
<dbReference type="Pfam" id="PF18267">
    <property type="entry name" value="Rubredoxin_C"/>
    <property type="match status" value="1"/>
</dbReference>
<gene>
    <name evidence="10" type="primary">LOC106178800</name>
</gene>
<dbReference type="OMA" id="MCENLIL"/>
<dbReference type="GO" id="GO:0016491">
    <property type="term" value="F:oxidoreductase activity"/>
    <property type="evidence" value="ECO:0007669"/>
    <property type="project" value="UniProtKB-KW"/>
</dbReference>
<dbReference type="FunCoup" id="A0A2R2MTT3">
    <property type="interactions" value="834"/>
</dbReference>
<name>A0A2R2MTT3_LINAN</name>
<sequence>MSGEQLQCEYYPFIVVGGGIAGVTCAETLSLLCPEEKILLISASPLIKAVSNLRQYGRTLQQFDVVEKPLSVLQLDCPNIHVLNTAVKEMDHEEHKLLTVDEKWYRYGKLCICTGGKPKVLMEGNKHVLGIRDTESVQEFQERLSSARRVVIVGNGGIATELVYQIKNCEVVWAIKDASITKTFVDAGAAEFFLSSLSSPAEMKDESVSKRMKYTLEKPMISRLTPDLLGGALGPDWTEGREMQGQYGEGRSIHVEYKVEVSRLLSQEEMKSSGKQAKKSPKNDETGLSGEASWPIYVELTNGHIYGCDFVVSATGVIPNVYPLNKNKQFVIASDGGLSVNDHMMTSLQDVYAAGDVCSASWEPAPHWLQMRLWSQARQMGAYAAKCMEAHAKEEEIHMDFCFELFTHVTKFFNYKVILLGRFNAQGLGDDYELLLRVTKGHEYVKTVMKDGRMQGAILIGETDLEETFENLILNQMDLSQYGEDLLSPDIDIEDYFD</sequence>
<protein>
    <recommendedName>
        <fullName evidence="3">Pyridine nucleotide-disulfide oxidoreductase domain-containing protein 1</fullName>
    </recommendedName>
</protein>
<dbReference type="InterPro" id="IPR041575">
    <property type="entry name" value="Rubredoxin_C"/>
</dbReference>
<evidence type="ECO:0000256" key="2">
    <source>
        <dbReference type="ARBA" id="ARBA00008147"/>
    </source>
</evidence>
<dbReference type="PANTHER" id="PTHR43429:SF2">
    <property type="entry name" value="PYRIDINE NUCLEOTIDE-DISULFIDE OXIDOREDUCTASE DOMAIN-CONTAINING PROTEIN 1"/>
    <property type="match status" value="1"/>
</dbReference>
<dbReference type="Gene3D" id="3.50.50.60">
    <property type="entry name" value="FAD/NAD(P)-binding domain"/>
    <property type="match status" value="3"/>
</dbReference>
<feature type="domain" description="NADH-rubredoxin oxidoreductase C-terminal" evidence="8">
    <location>
        <begin position="411"/>
        <end position="476"/>
    </location>
</feature>
<dbReference type="InterPro" id="IPR023753">
    <property type="entry name" value="FAD/NAD-binding_dom"/>
</dbReference>
<reference evidence="10" key="1">
    <citation type="submission" date="2025-08" db="UniProtKB">
        <authorList>
            <consortium name="RefSeq"/>
        </authorList>
    </citation>
    <scope>IDENTIFICATION</scope>
    <source>
        <tissue evidence="10">Gonads</tissue>
    </source>
</reference>
<proteinExistence type="inferred from homology"/>
<dbReference type="Gene3D" id="3.30.390.30">
    <property type="match status" value="1"/>
</dbReference>
<feature type="domain" description="FAD/NAD(P)-binding" evidence="7">
    <location>
        <begin position="297"/>
        <end position="381"/>
    </location>
</feature>
<dbReference type="KEGG" id="lak:106178800"/>
<evidence type="ECO:0000256" key="6">
    <source>
        <dbReference type="ARBA" id="ARBA00023002"/>
    </source>
</evidence>
<evidence type="ECO:0000256" key="4">
    <source>
        <dbReference type="ARBA" id="ARBA00022630"/>
    </source>
</evidence>
<evidence type="ECO:0000256" key="1">
    <source>
        <dbReference type="ARBA" id="ARBA00001974"/>
    </source>
</evidence>
<organism evidence="9 10">
    <name type="scientific">Lingula anatina</name>
    <name type="common">Brachiopod</name>
    <name type="synonym">Lingula unguis</name>
    <dbReference type="NCBI Taxonomy" id="7574"/>
    <lineage>
        <taxon>Eukaryota</taxon>
        <taxon>Metazoa</taxon>
        <taxon>Spiralia</taxon>
        <taxon>Lophotrochozoa</taxon>
        <taxon>Brachiopoda</taxon>
        <taxon>Linguliformea</taxon>
        <taxon>Lingulata</taxon>
        <taxon>Lingulida</taxon>
        <taxon>Linguloidea</taxon>
        <taxon>Lingulidae</taxon>
        <taxon>Lingula</taxon>
    </lineage>
</organism>
<evidence type="ECO:0000313" key="9">
    <source>
        <dbReference type="Proteomes" id="UP000085678"/>
    </source>
</evidence>
<dbReference type="InterPro" id="IPR036188">
    <property type="entry name" value="FAD/NAD-bd_sf"/>
</dbReference>
<keyword evidence="4" id="KW-0285">Flavoprotein</keyword>
<dbReference type="InParanoid" id="A0A2R2MTT3"/>
<dbReference type="Pfam" id="PF07992">
    <property type="entry name" value="Pyr_redox_2"/>
    <property type="match status" value="2"/>
</dbReference>
<keyword evidence="6" id="KW-0560">Oxidoreductase</keyword>
<evidence type="ECO:0000256" key="3">
    <source>
        <dbReference type="ARBA" id="ARBA00018240"/>
    </source>
</evidence>